<sequence length="303" mass="33789">MRNDANDDPDRVPSLSVRESDRPYPAPEFEHHRQAPELRQPRDRRRRGSTGLLWALVLLLGVALGLQGWWTSRQIALLETQLVATQDSFARISEDAAGRLSAITGQVVAAESTVTSESEAVKLRIAQLERQGADFERRQQLLLSQQESLADQQGGQTRRLEEQMGRLDEQGRRSSEQGQRLDQLGQAFQSQQAALDALDRRADALAAEQSKLLEGNLAQGTLDASLDTLRQEITALEKAAVPRQVLERLEQEVLVLRSELDARPATPTSSLEFDAFRAQMARNINTLQSQVANLQAQINARQQ</sequence>
<feature type="transmembrane region" description="Helical" evidence="2">
    <location>
        <begin position="51"/>
        <end position="70"/>
    </location>
</feature>
<feature type="compositionally biased region" description="Basic and acidic residues" evidence="1">
    <location>
        <begin position="1"/>
        <end position="11"/>
    </location>
</feature>
<keyword evidence="2" id="KW-0812">Transmembrane</keyword>
<evidence type="ECO:0000256" key="2">
    <source>
        <dbReference type="SAM" id="Phobius"/>
    </source>
</evidence>
<proteinExistence type="predicted"/>
<reference evidence="4" key="1">
    <citation type="journal article" date="2019" name="Int. J. Syst. Evol. Microbiol.">
        <title>The Global Catalogue of Microorganisms (GCM) 10K type strain sequencing project: providing services to taxonomists for standard genome sequencing and annotation.</title>
        <authorList>
            <consortium name="The Broad Institute Genomics Platform"/>
            <consortium name="The Broad Institute Genome Sequencing Center for Infectious Disease"/>
            <person name="Wu L."/>
            <person name="Ma J."/>
        </authorList>
    </citation>
    <scope>NUCLEOTIDE SEQUENCE [LARGE SCALE GENOMIC DNA]</scope>
    <source>
        <strain evidence="4">KCTC 42447</strain>
    </source>
</reference>
<name>A0ABV7T1L9_9GAMM</name>
<dbReference type="RefSeq" id="WP_386360825.1">
    <property type="nucleotide sequence ID" value="NZ_JBHRXZ010000003.1"/>
</dbReference>
<comment type="caution">
    <text evidence="3">The sequence shown here is derived from an EMBL/GenBank/DDBJ whole genome shotgun (WGS) entry which is preliminary data.</text>
</comment>
<dbReference type="EMBL" id="JBHRXZ010000003">
    <property type="protein sequence ID" value="MFC3606624.1"/>
    <property type="molecule type" value="Genomic_DNA"/>
</dbReference>
<keyword evidence="2" id="KW-0472">Membrane</keyword>
<dbReference type="Proteomes" id="UP001595630">
    <property type="component" value="Unassembled WGS sequence"/>
</dbReference>
<keyword evidence="2" id="KW-1133">Transmembrane helix</keyword>
<evidence type="ECO:0000313" key="4">
    <source>
        <dbReference type="Proteomes" id="UP001595630"/>
    </source>
</evidence>
<feature type="region of interest" description="Disordered" evidence="1">
    <location>
        <begin position="146"/>
        <end position="177"/>
    </location>
</feature>
<evidence type="ECO:0000256" key="1">
    <source>
        <dbReference type="SAM" id="MobiDB-lite"/>
    </source>
</evidence>
<keyword evidence="4" id="KW-1185">Reference proteome</keyword>
<gene>
    <name evidence="3" type="ORF">ACFOMF_02340</name>
</gene>
<evidence type="ECO:0000313" key="3">
    <source>
        <dbReference type="EMBL" id="MFC3606624.1"/>
    </source>
</evidence>
<feature type="compositionally biased region" description="Basic and acidic residues" evidence="1">
    <location>
        <begin position="158"/>
        <end position="175"/>
    </location>
</feature>
<organism evidence="3 4">
    <name type="scientific">Stutzerimonas tarimensis</name>
    <dbReference type="NCBI Taxonomy" id="1507735"/>
    <lineage>
        <taxon>Bacteria</taxon>
        <taxon>Pseudomonadati</taxon>
        <taxon>Pseudomonadota</taxon>
        <taxon>Gammaproteobacteria</taxon>
        <taxon>Pseudomonadales</taxon>
        <taxon>Pseudomonadaceae</taxon>
        <taxon>Stutzerimonas</taxon>
    </lineage>
</organism>
<protein>
    <submittedName>
        <fullName evidence="3">ATPase</fullName>
    </submittedName>
</protein>
<feature type="region of interest" description="Disordered" evidence="1">
    <location>
        <begin position="1"/>
        <end position="44"/>
    </location>
</feature>
<feature type="compositionally biased region" description="Basic and acidic residues" evidence="1">
    <location>
        <begin position="18"/>
        <end position="41"/>
    </location>
</feature>
<accession>A0ABV7T1L9</accession>